<evidence type="ECO:0000256" key="3">
    <source>
        <dbReference type="ARBA" id="ARBA00012438"/>
    </source>
</evidence>
<dbReference type="InterPro" id="IPR029016">
    <property type="entry name" value="GAF-like_dom_sf"/>
</dbReference>
<dbReference type="InterPro" id="IPR004358">
    <property type="entry name" value="Sig_transdc_His_kin-like_C"/>
</dbReference>
<dbReference type="SUPFAM" id="SSF47384">
    <property type="entry name" value="Homodimeric domain of signal transducing histidine kinase"/>
    <property type="match status" value="1"/>
</dbReference>
<comment type="caution">
    <text evidence="15">The sequence shown here is derived from an EMBL/GenBank/DDBJ whole genome shotgun (WGS) entry which is preliminary data.</text>
</comment>
<dbReference type="CDD" id="cd00075">
    <property type="entry name" value="HATPase"/>
    <property type="match status" value="1"/>
</dbReference>
<dbReference type="GO" id="GO:0016301">
    <property type="term" value="F:kinase activity"/>
    <property type="evidence" value="ECO:0007669"/>
    <property type="project" value="UniProtKB-KW"/>
</dbReference>
<feature type="transmembrane region" description="Helical" evidence="13">
    <location>
        <begin position="162"/>
        <end position="180"/>
    </location>
</feature>
<dbReference type="Gene3D" id="3.30.450.40">
    <property type="match status" value="1"/>
</dbReference>
<dbReference type="CDD" id="cd00082">
    <property type="entry name" value="HisKA"/>
    <property type="match status" value="1"/>
</dbReference>
<dbReference type="EMBL" id="JACOPG010000003">
    <property type="protein sequence ID" value="MBC5686497.1"/>
    <property type="molecule type" value="Genomic_DNA"/>
</dbReference>
<name>A0ABR7GGC7_9FIRM</name>
<reference evidence="15 16" key="1">
    <citation type="submission" date="2020-08" db="EMBL/GenBank/DDBJ databases">
        <title>Genome public.</title>
        <authorList>
            <person name="Liu C."/>
            <person name="Sun Q."/>
        </authorList>
    </citation>
    <scope>NUCLEOTIDE SEQUENCE [LARGE SCALE GENOMIC DNA]</scope>
    <source>
        <strain evidence="15 16">NSJ-9</strain>
    </source>
</reference>
<comment type="catalytic activity">
    <reaction evidence="1">
        <text>ATP + protein L-histidine = ADP + protein N-phospho-L-histidine.</text>
        <dbReference type="EC" id="2.7.13.3"/>
    </reaction>
</comment>
<dbReference type="SMART" id="SM00387">
    <property type="entry name" value="HATPase_c"/>
    <property type="match status" value="1"/>
</dbReference>
<dbReference type="InterPro" id="IPR036890">
    <property type="entry name" value="HATPase_C_sf"/>
</dbReference>
<evidence type="ECO:0000256" key="6">
    <source>
        <dbReference type="ARBA" id="ARBA00022692"/>
    </source>
</evidence>
<keyword evidence="10 13" id="KW-1133">Transmembrane helix</keyword>
<proteinExistence type="predicted"/>
<evidence type="ECO:0000256" key="2">
    <source>
        <dbReference type="ARBA" id="ARBA00004141"/>
    </source>
</evidence>
<keyword evidence="11" id="KW-0902">Two-component regulatory system</keyword>
<dbReference type="InterPro" id="IPR052023">
    <property type="entry name" value="Histidine_kinase_KdpD"/>
</dbReference>
<dbReference type="PROSITE" id="PS50109">
    <property type="entry name" value="HIS_KIN"/>
    <property type="match status" value="1"/>
</dbReference>
<dbReference type="CDD" id="cd01987">
    <property type="entry name" value="USP_KdpD-like"/>
    <property type="match status" value="1"/>
</dbReference>
<dbReference type="InterPro" id="IPR036097">
    <property type="entry name" value="HisK_dim/P_sf"/>
</dbReference>
<protein>
    <recommendedName>
        <fullName evidence="3">histidine kinase</fullName>
        <ecNumber evidence="3">2.7.13.3</ecNumber>
    </recommendedName>
</protein>
<feature type="transmembrane region" description="Helical" evidence="13">
    <location>
        <begin position="237"/>
        <end position="258"/>
    </location>
</feature>
<keyword evidence="6 13" id="KW-0812">Transmembrane</keyword>
<dbReference type="InterPro" id="IPR003661">
    <property type="entry name" value="HisK_dim/P_dom"/>
</dbReference>
<keyword evidence="7" id="KW-0547">Nucleotide-binding</keyword>
<dbReference type="SMART" id="SM00388">
    <property type="entry name" value="HisKA"/>
    <property type="match status" value="1"/>
</dbReference>
<dbReference type="InterPro" id="IPR003594">
    <property type="entry name" value="HATPase_dom"/>
</dbReference>
<dbReference type="Pfam" id="PF13493">
    <property type="entry name" value="DUF4118"/>
    <property type="match status" value="1"/>
</dbReference>
<feature type="domain" description="Histidine kinase" evidence="14">
    <location>
        <begin position="438"/>
        <end position="655"/>
    </location>
</feature>
<dbReference type="RefSeq" id="WP_186854323.1">
    <property type="nucleotide sequence ID" value="NZ_JACOPG010000003.1"/>
</dbReference>
<evidence type="ECO:0000256" key="11">
    <source>
        <dbReference type="ARBA" id="ARBA00023012"/>
    </source>
</evidence>
<sequence length="660" mass="74874">MSQNDSIVREKQQHILVCLSSSPSNKRIIDEAANLANAFHAEFTALYVSNVRQNSLNEVDRERLQNNIRYAEDKGAEITTVIGENISFQIAEFARISGVTKIVIGRSNTKKFYFWEKQTLTEQLIMTAPNVDIYIIPDSKMDIKENRKIRLTEYIIPTKKDIFITVTLLLVTTVLGLCFSRSGFTEANIITVYIFGVLLNAVLTKSHFCSLISSLCSVLLFNYIFTEPRYTFHAYEPGYYVTFIIMLLAALLTGSLAYRLKDSARESARAAYRTKVLFDTNQLLQKSRTYDDVLQVMANQVILLLDKDIVIYPVKNGRIDNGYIYAKEVYGNSEIYMDDSEDEVVQWVLKNKKRAGATTEKFSEAKHLYLAVRNNDIVYGILGILVEHESLSSFEYSVLLSILGECALAFVNLDNEKAKEEASMIARKEKLRANLLRTISHDLRTPLTSISGNACNLCNHYEMLDNETRKQIFSDIYDDSEWLIQLVENLLSVTRIENGEMKLNQSIEIMDDVIDEALKHIDRNKVEHDIEVCRPEELIIANIDAKLIMQVVINIVNNAIKYTQAGSIIKIAYGNKNDMVYVNISDNGPGMDDTIKEHVFDMFYTGQNKIADSKRSMGLGLALCKSVVEAHGGSIEVKDNIPFGCIFTFYLKKGEVIINE</sequence>
<evidence type="ECO:0000256" key="10">
    <source>
        <dbReference type="ARBA" id="ARBA00022989"/>
    </source>
</evidence>
<evidence type="ECO:0000256" key="12">
    <source>
        <dbReference type="ARBA" id="ARBA00023136"/>
    </source>
</evidence>
<dbReference type="Gene3D" id="3.40.50.620">
    <property type="entry name" value="HUPs"/>
    <property type="match status" value="1"/>
</dbReference>
<dbReference type="InterPro" id="IPR005467">
    <property type="entry name" value="His_kinase_dom"/>
</dbReference>
<dbReference type="InterPro" id="IPR014729">
    <property type="entry name" value="Rossmann-like_a/b/a_fold"/>
</dbReference>
<keyword evidence="8 15" id="KW-0418">Kinase</keyword>
<keyword evidence="4" id="KW-0597">Phosphoprotein</keyword>
<dbReference type="PRINTS" id="PR00344">
    <property type="entry name" value="BCTRLSENSOR"/>
</dbReference>
<evidence type="ECO:0000256" key="5">
    <source>
        <dbReference type="ARBA" id="ARBA00022679"/>
    </source>
</evidence>
<accession>A0ABR7GGC7</accession>
<evidence type="ECO:0000256" key="4">
    <source>
        <dbReference type="ARBA" id="ARBA00022553"/>
    </source>
</evidence>
<dbReference type="PANTHER" id="PTHR45569:SF1">
    <property type="entry name" value="SENSOR PROTEIN KDPD"/>
    <property type="match status" value="1"/>
</dbReference>
<evidence type="ECO:0000256" key="7">
    <source>
        <dbReference type="ARBA" id="ARBA00022741"/>
    </source>
</evidence>
<comment type="subcellular location">
    <subcellularLocation>
        <location evidence="2">Membrane</location>
        <topology evidence="2">Multi-pass membrane protein</topology>
    </subcellularLocation>
</comment>
<evidence type="ECO:0000256" key="8">
    <source>
        <dbReference type="ARBA" id="ARBA00022777"/>
    </source>
</evidence>
<keyword evidence="12 13" id="KW-0472">Membrane</keyword>
<evidence type="ECO:0000256" key="13">
    <source>
        <dbReference type="SAM" id="Phobius"/>
    </source>
</evidence>
<evidence type="ECO:0000256" key="9">
    <source>
        <dbReference type="ARBA" id="ARBA00022840"/>
    </source>
</evidence>
<dbReference type="Pfam" id="PF02518">
    <property type="entry name" value="HATPase_c"/>
    <property type="match status" value="1"/>
</dbReference>
<dbReference type="PANTHER" id="PTHR45569">
    <property type="entry name" value="SENSOR PROTEIN KDPD"/>
    <property type="match status" value="1"/>
</dbReference>
<evidence type="ECO:0000259" key="14">
    <source>
        <dbReference type="PROSITE" id="PS50109"/>
    </source>
</evidence>
<dbReference type="InterPro" id="IPR038318">
    <property type="entry name" value="KdpD_sf"/>
</dbReference>
<dbReference type="Gene3D" id="1.20.120.620">
    <property type="entry name" value="Backbone structure of the membrane domain of e. Coli histidine kinase receptor kdpd"/>
    <property type="match status" value="1"/>
</dbReference>
<feature type="transmembrane region" description="Helical" evidence="13">
    <location>
        <begin position="192"/>
        <end position="225"/>
    </location>
</feature>
<dbReference type="Proteomes" id="UP000643810">
    <property type="component" value="Unassembled WGS sequence"/>
</dbReference>
<keyword evidence="9" id="KW-0067">ATP-binding</keyword>
<dbReference type="InterPro" id="IPR025201">
    <property type="entry name" value="KdpD_TM"/>
</dbReference>
<dbReference type="EC" id="2.7.13.3" evidence="3"/>
<evidence type="ECO:0000256" key="1">
    <source>
        <dbReference type="ARBA" id="ARBA00000085"/>
    </source>
</evidence>
<gene>
    <name evidence="15" type="ORF">H8R94_07790</name>
</gene>
<keyword evidence="16" id="KW-1185">Reference proteome</keyword>
<dbReference type="Gene3D" id="3.30.565.10">
    <property type="entry name" value="Histidine kinase-like ATPase, C-terminal domain"/>
    <property type="match status" value="1"/>
</dbReference>
<evidence type="ECO:0000313" key="15">
    <source>
        <dbReference type="EMBL" id="MBC5686497.1"/>
    </source>
</evidence>
<evidence type="ECO:0000313" key="16">
    <source>
        <dbReference type="Proteomes" id="UP000643810"/>
    </source>
</evidence>
<organism evidence="15 16">
    <name type="scientific">Roseburia lenta</name>
    <dbReference type="NCBI Taxonomy" id="2763061"/>
    <lineage>
        <taxon>Bacteria</taxon>
        <taxon>Bacillati</taxon>
        <taxon>Bacillota</taxon>
        <taxon>Clostridia</taxon>
        <taxon>Lachnospirales</taxon>
        <taxon>Lachnospiraceae</taxon>
        <taxon>Roseburia</taxon>
    </lineage>
</organism>
<dbReference type="SUPFAM" id="SSF55874">
    <property type="entry name" value="ATPase domain of HSP90 chaperone/DNA topoisomerase II/histidine kinase"/>
    <property type="match status" value="1"/>
</dbReference>
<dbReference type="Gene3D" id="1.10.287.130">
    <property type="match status" value="1"/>
</dbReference>
<dbReference type="SUPFAM" id="SSF52402">
    <property type="entry name" value="Adenine nucleotide alpha hydrolases-like"/>
    <property type="match status" value="1"/>
</dbReference>
<keyword evidence="5" id="KW-0808">Transferase</keyword>
<dbReference type="Pfam" id="PF00512">
    <property type="entry name" value="HisKA"/>
    <property type="match status" value="1"/>
</dbReference>